<dbReference type="EMBL" id="UGTJ01000001">
    <property type="protein sequence ID" value="SUB80834.1"/>
    <property type="molecule type" value="Genomic_DNA"/>
</dbReference>
<comment type="caution">
    <text evidence="1">The sequence shown here is derived from an EMBL/GenBank/DDBJ whole genome shotgun (WGS) entry which is preliminary data.</text>
</comment>
<sequence>MKNIFSNKSLFPKKDTAKDSKRTFCKINKPSCRFYKP</sequence>
<evidence type="ECO:0000313" key="2">
    <source>
        <dbReference type="Proteomes" id="UP000255283"/>
    </source>
</evidence>
<dbReference type="Proteomes" id="UP000255283">
    <property type="component" value="Unassembled WGS sequence"/>
</dbReference>
<reference evidence="1 2" key="1">
    <citation type="submission" date="2018-06" db="EMBL/GenBank/DDBJ databases">
        <authorList>
            <consortium name="Pathogen Informatics"/>
            <person name="Doyle S."/>
        </authorList>
    </citation>
    <scope>NUCLEOTIDE SEQUENCE [LARGE SCALE GENOMIC DNA]</scope>
    <source>
        <strain evidence="1 2">NCTC13063</strain>
    </source>
</reference>
<protein>
    <submittedName>
        <fullName evidence="1">Uncharacterized protein</fullName>
    </submittedName>
</protein>
<proteinExistence type="predicted"/>
<name>A0AAQ1ZJ34_9BACT</name>
<organism evidence="1 2">
    <name type="scientific">Segatella buccae</name>
    <dbReference type="NCBI Taxonomy" id="28126"/>
    <lineage>
        <taxon>Bacteria</taxon>
        <taxon>Pseudomonadati</taxon>
        <taxon>Bacteroidota</taxon>
        <taxon>Bacteroidia</taxon>
        <taxon>Bacteroidales</taxon>
        <taxon>Prevotellaceae</taxon>
        <taxon>Segatella</taxon>
    </lineage>
</organism>
<gene>
    <name evidence="1" type="ORF">NCTC13063_02135</name>
</gene>
<evidence type="ECO:0000313" key="1">
    <source>
        <dbReference type="EMBL" id="SUB80834.1"/>
    </source>
</evidence>
<accession>A0AAQ1ZJ34</accession>
<dbReference type="AlphaFoldDB" id="A0AAQ1ZJ34"/>